<evidence type="ECO:0000313" key="1">
    <source>
        <dbReference type="EMBL" id="MCS0600422.1"/>
    </source>
</evidence>
<comment type="caution">
    <text evidence="1">The sequence shown here is derived from an EMBL/GenBank/DDBJ whole genome shotgun (WGS) entry which is preliminary data.</text>
</comment>
<proteinExistence type="predicted"/>
<accession>A0ABT2AVZ4</accession>
<dbReference type="RefSeq" id="WP_258776748.1">
    <property type="nucleotide sequence ID" value="NZ_JANUGP010000002.1"/>
</dbReference>
<keyword evidence="2" id="KW-1185">Reference proteome</keyword>
<sequence>MSLGRWAVGVGALVVLAATGAWAKWPADTGAGRQVDARLWSGIRPVLEAGLEAGNRGSGYGGTHPGLGARWFCRAEPLALREHGTEVWADVDTLCVEYGVRGGALVGCGGEQVPQVVRLARKADGGYRLPAREEAPDGAGNASRTQAHFGRAAGYAVEEPMDSAGLERAARTHFGLPADAPVRDC</sequence>
<protein>
    <submittedName>
        <fullName evidence="1">Uncharacterized protein</fullName>
    </submittedName>
</protein>
<dbReference type="EMBL" id="JANUGP010000002">
    <property type="protein sequence ID" value="MCS0600422.1"/>
    <property type="molecule type" value="Genomic_DNA"/>
</dbReference>
<evidence type="ECO:0000313" key="2">
    <source>
        <dbReference type="Proteomes" id="UP001205612"/>
    </source>
</evidence>
<organism evidence="1 2">
    <name type="scientific">Streptomyces pyxinicus</name>
    <dbReference type="NCBI Taxonomy" id="2970331"/>
    <lineage>
        <taxon>Bacteria</taxon>
        <taxon>Bacillati</taxon>
        <taxon>Actinomycetota</taxon>
        <taxon>Actinomycetes</taxon>
        <taxon>Kitasatosporales</taxon>
        <taxon>Streptomycetaceae</taxon>
        <taxon>Streptomyces</taxon>
    </lineage>
</organism>
<gene>
    <name evidence="1" type="ORF">NX794_04130</name>
</gene>
<reference evidence="1 2" key="1">
    <citation type="submission" date="2022-08" db="EMBL/GenBank/DDBJ databases">
        <authorList>
            <person name="Somphong A."/>
            <person name="Phongsopitanun W."/>
        </authorList>
    </citation>
    <scope>NUCLEOTIDE SEQUENCE [LARGE SCALE GENOMIC DNA]</scope>
    <source>
        <strain evidence="1 2">LP11</strain>
    </source>
</reference>
<name>A0ABT2AVZ4_9ACTN</name>
<dbReference type="Proteomes" id="UP001205612">
    <property type="component" value="Unassembled WGS sequence"/>
</dbReference>